<organism evidence="3 4">
    <name type="scientific">Sulfoacidibacillus ferrooxidans</name>
    <dbReference type="NCBI Taxonomy" id="2005001"/>
    <lineage>
        <taxon>Bacteria</taxon>
        <taxon>Bacillati</taxon>
        <taxon>Bacillota</taxon>
        <taxon>Bacilli</taxon>
        <taxon>Bacillales</taxon>
        <taxon>Alicyclobacillaceae</taxon>
        <taxon>Sulfoacidibacillus</taxon>
    </lineage>
</organism>
<keyword evidence="4" id="KW-1185">Reference proteome</keyword>
<feature type="transmembrane region" description="Helical" evidence="1">
    <location>
        <begin position="7"/>
        <end position="28"/>
    </location>
</feature>
<dbReference type="InterPro" id="IPR046350">
    <property type="entry name" value="Cystatin_sf"/>
</dbReference>
<feature type="domain" description="Cell wall elongation regulator TseB-like" evidence="2">
    <location>
        <begin position="41"/>
        <end position="83"/>
    </location>
</feature>
<reference evidence="3" key="1">
    <citation type="submission" date="2022-03" db="EMBL/GenBank/DDBJ databases">
        <title>Draft Genome Sequence of Firmicute Strain S0AB, a Heterotrophic Iron/Sulfur-Oxidizing Extreme Acidophile.</title>
        <authorList>
            <person name="Vergara E."/>
            <person name="Pakostova E."/>
            <person name="Johnson D.B."/>
            <person name="Holmes D.S."/>
        </authorList>
    </citation>
    <scope>NUCLEOTIDE SEQUENCE</scope>
    <source>
        <strain evidence="3">S0AB</strain>
    </source>
</reference>
<dbReference type="InterPro" id="IPR041401">
    <property type="entry name" value="TseB-like_dom"/>
</dbReference>
<dbReference type="EMBL" id="JALBUF010000011">
    <property type="protein sequence ID" value="MCI0184264.1"/>
    <property type="molecule type" value="Genomic_DNA"/>
</dbReference>
<accession>A0A9X1VB76</accession>
<dbReference type="RefSeq" id="WP_241715768.1">
    <property type="nucleotide sequence ID" value="NZ_JALBUF010000011.1"/>
</dbReference>
<proteinExistence type="predicted"/>
<gene>
    <name evidence="3" type="ORF">MM817_02559</name>
</gene>
<keyword evidence="1" id="KW-1133">Transmembrane helix</keyword>
<protein>
    <recommendedName>
        <fullName evidence="2">Cell wall elongation regulator TseB-like domain-containing protein</fullName>
    </recommendedName>
</protein>
<evidence type="ECO:0000313" key="3">
    <source>
        <dbReference type="EMBL" id="MCI0184264.1"/>
    </source>
</evidence>
<dbReference type="Gene3D" id="3.10.450.40">
    <property type="match status" value="1"/>
</dbReference>
<dbReference type="SUPFAM" id="SSF54403">
    <property type="entry name" value="Cystatin/monellin"/>
    <property type="match status" value="1"/>
</dbReference>
<evidence type="ECO:0000256" key="1">
    <source>
        <dbReference type="SAM" id="Phobius"/>
    </source>
</evidence>
<keyword evidence="1" id="KW-0472">Membrane</keyword>
<comment type="caution">
    <text evidence="3">The sequence shown here is derived from an EMBL/GenBank/DDBJ whole genome shotgun (WGS) entry which is preliminary data.</text>
</comment>
<dbReference type="Pfam" id="PF17881">
    <property type="entry name" value="TseB"/>
    <property type="match status" value="1"/>
</dbReference>
<dbReference type="AlphaFoldDB" id="A0A9X1VB76"/>
<evidence type="ECO:0000259" key="2">
    <source>
        <dbReference type="Pfam" id="PF17881"/>
    </source>
</evidence>
<dbReference type="Proteomes" id="UP001139263">
    <property type="component" value="Unassembled WGS sequence"/>
</dbReference>
<name>A0A9X1VB76_9BACL</name>
<keyword evidence="1" id="KW-0812">Transmembrane</keyword>
<evidence type="ECO:0000313" key="4">
    <source>
        <dbReference type="Proteomes" id="UP001139263"/>
    </source>
</evidence>
<sequence length="178" mass="19621">MRNKIAYTVMSVSVIFICVVVLLLVWLLPLLTATNNTLSTATEFALDHTPLQHVEDSQIYTGDPSDVTVTGTDSLGRTLYVFVRHHEATIVYQDQTVSESRAIDAVHALHLPIASIVSVIPGLIDKNLDTPLSNKASGNAVWQVTARLADGGFLFAYVDMYTGKLFYDFQTNHIPQVE</sequence>